<keyword evidence="18" id="KW-1185">Reference proteome</keyword>
<evidence type="ECO:0000256" key="4">
    <source>
        <dbReference type="ARBA" id="ARBA00008391"/>
    </source>
</evidence>
<dbReference type="InterPro" id="IPR005904">
    <property type="entry name" value="Hxn_phspho_trans"/>
</dbReference>
<evidence type="ECO:0000259" key="16">
    <source>
        <dbReference type="Pfam" id="PF00156"/>
    </source>
</evidence>
<dbReference type="GO" id="GO:0006166">
    <property type="term" value="P:purine ribonucleoside salvage"/>
    <property type="evidence" value="ECO:0007669"/>
    <property type="project" value="UniProtKB-KW"/>
</dbReference>
<dbReference type="InterPro" id="IPR029057">
    <property type="entry name" value="PRTase-like"/>
</dbReference>
<dbReference type="GO" id="GO:0006178">
    <property type="term" value="P:guanine salvage"/>
    <property type="evidence" value="ECO:0007669"/>
    <property type="project" value="TreeGrafter"/>
</dbReference>
<evidence type="ECO:0000313" key="18">
    <source>
        <dbReference type="Proteomes" id="UP000199452"/>
    </source>
</evidence>
<keyword evidence="7 15" id="KW-0328">Glycosyltransferase</keyword>
<protein>
    <recommendedName>
        <fullName evidence="5 15">Hypoxanthine phosphoribosyltransferase</fullName>
        <ecNumber evidence="5 15">2.4.2.8</ecNumber>
    </recommendedName>
</protein>
<dbReference type="CDD" id="cd06223">
    <property type="entry name" value="PRTases_typeI"/>
    <property type="match status" value="1"/>
</dbReference>
<feature type="domain" description="Phosphoribosyltransferase" evidence="16">
    <location>
        <begin position="19"/>
        <end position="164"/>
    </location>
</feature>
<evidence type="ECO:0000256" key="2">
    <source>
        <dbReference type="ARBA" id="ARBA00004496"/>
    </source>
</evidence>
<dbReference type="EC" id="2.4.2.8" evidence="5 15"/>
<comment type="catalytic activity">
    <reaction evidence="13">
        <text>GMP + diphosphate = guanine + 5-phospho-alpha-D-ribose 1-diphosphate</text>
        <dbReference type="Rhea" id="RHEA:25424"/>
        <dbReference type="ChEBI" id="CHEBI:16235"/>
        <dbReference type="ChEBI" id="CHEBI:33019"/>
        <dbReference type="ChEBI" id="CHEBI:58017"/>
        <dbReference type="ChEBI" id="CHEBI:58115"/>
        <dbReference type="EC" id="2.4.2.8"/>
    </reaction>
    <physiologicalReaction direction="right-to-left" evidence="13">
        <dbReference type="Rhea" id="RHEA:25426"/>
    </physiologicalReaction>
</comment>
<dbReference type="UniPathway" id="UPA00591">
    <property type="reaction ID" value="UER00648"/>
</dbReference>
<dbReference type="STRING" id="1640674.SAMN05216323_101437"/>
<evidence type="ECO:0000256" key="6">
    <source>
        <dbReference type="ARBA" id="ARBA00022490"/>
    </source>
</evidence>
<organism evidence="17 18">
    <name type="scientific">Williamwhitmania taraxaci</name>
    <dbReference type="NCBI Taxonomy" id="1640674"/>
    <lineage>
        <taxon>Bacteria</taxon>
        <taxon>Pseudomonadati</taxon>
        <taxon>Bacteroidota</taxon>
        <taxon>Bacteroidia</taxon>
        <taxon>Bacteroidales</taxon>
        <taxon>Williamwhitmaniaceae</taxon>
        <taxon>Williamwhitmania</taxon>
    </lineage>
</organism>
<evidence type="ECO:0000256" key="9">
    <source>
        <dbReference type="ARBA" id="ARBA00022723"/>
    </source>
</evidence>
<comment type="similarity">
    <text evidence="4 15">Belongs to the purine/pyrimidine phosphoribosyltransferase family.</text>
</comment>
<comment type="cofactor">
    <cofactor evidence="1 15">
        <name>Mg(2+)</name>
        <dbReference type="ChEBI" id="CHEBI:18420"/>
    </cofactor>
</comment>
<evidence type="ECO:0000256" key="5">
    <source>
        <dbReference type="ARBA" id="ARBA00011895"/>
    </source>
</evidence>
<dbReference type="Pfam" id="PF00156">
    <property type="entry name" value="Pribosyltran"/>
    <property type="match status" value="1"/>
</dbReference>
<dbReference type="AlphaFoldDB" id="A0A1G6I2K2"/>
<evidence type="ECO:0000256" key="12">
    <source>
        <dbReference type="ARBA" id="ARBA00022842"/>
    </source>
</evidence>
<comment type="subcellular location">
    <subcellularLocation>
        <location evidence="2 15">Cytoplasm</location>
    </subcellularLocation>
</comment>
<evidence type="ECO:0000256" key="1">
    <source>
        <dbReference type="ARBA" id="ARBA00001946"/>
    </source>
</evidence>
<dbReference type="PANTHER" id="PTHR43340">
    <property type="entry name" value="HYPOXANTHINE-GUANINE PHOSPHORIBOSYLTRANSFERASE"/>
    <property type="match status" value="1"/>
</dbReference>
<keyword evidence="6 15" id="KW-0963">Cytoplasm</keyword>
<dbReference type="GO" id="GO:0046100">
    <property type="term" value="P:hypoxanthine metabolic process"/>
    <property type="evidence" value="ECO:0007669"/>
    <property type="project" value="TreeGrafter"/>
</dbReference>
<evidence type="ECO:0000256" key="11">
    <source>
        <dbReference type="ARBA" id="ARBA00022741"/>
    </source>
</evidence>
<accession>A0A1G6I2K2</accession>
<dbReference type="PANTHER" id="PTHR43340:SF1">
    <property type="entry name" value="HYPOXANTHINE PHOSPHORIBOSYLTRANSFERASE"/>
    <property type="match status" value="1"/>
</dbReference>
<dbReference type="EMBL" id="FMYP01000014">
    <property type="protein sequence ID" value="SDC00757.1"/>
    <property type="molecule type" value="Genomic_DNA"/>
</dbReference>
<keyword evidence="9 15" id="KW-0479">Metal-binding</keyword>
<dbReference type="GO" id="GO:0000287">
    <property type="term" value="F:magnesium ion binding"/>
    <property type="evidence" value="ECO:0007669"/>
    <property type="project" value="TreeGrafter"/>
</dbReference>
<dbReference type="OrthoDB" id="9802824at2"/>
<evidence type="ECO:0000256" key="10">
    <source>
        <dbReference type="ARBA" id="ARBA00022726"/>
    </source>
</evidence>
<dbReference type="GO" id="GO:0052657">
    <property type="term" value="F:guanine phosphoribosyltransferase activity"/>
    <property type="evidence" value="ECO:0007669"/>
    <property type="project" value="RHEA"/>
</dbReference>
<comment type="pathway">
    <text evidence="3 15">Purine metabolism; IMP biosynthesis via salvage pathway; IMP from hypoxanthine: step 1/1.</text>
</comment>
<evidence type="ECO:0000256" key="15">
    <source>
        <dbReference type="RuleBase" id="RU364099"/>
    </source>
</evidence>
<dbReference type="GO" id="GO:0005829">
    <property type="term" value="C:cytosol"/>
    <property type="evidence" value="ECO:0007669"/>
    <property type="project" value="TreeGrafter"/>
</dbReference>
<keyword evidence="8 15" id="KW-0808">Transferase</keyword>
<dbReference type="SUPFAM" id="SSF53271">
    <property type="entry name" value="PRTase-like"/>
    <property type="match status" value="1"/>
</dbReference>
<dbReference type="NCBIfam" id="TIGR01203">
    <property type="entry name" value="HGPRTase"/>
    <property type="match status" value="1"/>
</dbReference>
<dbReference type="GO" id="GO:0032264">
    <property type="term" value="P:IMP salvage"/>
    <property type="evidence" value="ECO:0007669"/>
    <property type="project" value="UniProtKB-UniPathway"/>
</dbReference>
<keyword evidence="10 15" id="KW-0660">Purine salvage</keyword>
<evidence type="ECO:0000256" key="7">
    <source>
        <dbReference type="ARBA" id="ARBA00022676"/>
    </source>
</evidence>
<dbReference type="RefSeq" id="WP_092436725.1">
    <property type="nucleotide sequence ID" value="NZ_FMYP01000014.1"/>
</dbReference>
<name>A0A1G6I2K2_9BACT</name>
<dbReference type="Gene3D" id="3.40.50.2020">
    <property type="match status" value="1"/>
</dbReference>
<keyword evidence="11 15" id="KW-0547">Nucleotide-binding</keyword>
<gene>
    <name evidence="17" type="ORF">SAMN05216323_101437</name>
</gene>
<evidence type="ECO:0000256" key="3">
    <source>
        <dbReference type="ARBA" id="ARBA00004669"/>
    </source>
</evidence>
<keyword evidence="12 15" id="KW-0460">Magnesium</keyword>
<evidence type="ECO:0000313" key="17">
    <source>
        <dbReference type="EMBL" id="SDC00757.1"/>
    </source>
</evidence>
<dbReference type="GO" id="GO:0000166">
    <property type="term" value="F:nucleotide binding"/>
    <property type="evidence" value="ECO:0007669"/>
    <property type="project" value="UniProtKB-KW"/>
</dbReference>
<evidence type="ECO:0000256" key="13">
    <source>
        <dbReference type="ARBA" id="ARBA00048811"/>
    </source>
</evidence>
<dbReference type="Proteomes" id="UP000199452">
    <property type="component" value="Unassembled WGS sequence"/>
</dbReference>
<evidence type="ECO:0000256" key="14">
    <source>
        <dbReference type="ARBA" id="ARBA00049402"/>
    </source>
</evidence>
<dbReference type="InterPro" id="IPR050408">
    <property type="entry name" value="HGPRT"/>
</dbReference>
<evidence type="ECO:0000256" key="8">
    <source>
        <dbReference type="ARBA" id="ARBA00022679"/>
    </source>
</evidence>
<dbReference type="GO" id="GO:0004422">
    <property type="term" value="F:hypoxanthine phosphoribosyltransferase activity"/>
    <property type="evidence" value="ECO:0007669"/>
    <property type="project" value="InterPro"/>
</dbReference>
<dbReference type="InterPro" id="IPR000836">
    <property type="entry name" value="PRTase_dom"/>
</dbReference>
<reference evidence="17 18" key="1">
    <citation type="submission" date="2016-09" db="EMBL/GenBank/DDBJ databases">
        <authorList>
            <person name="Capua I."/>
            <person name="De Benedictis P."/>
            <person name="Joannis T."/>
            <person name="Lombin L.H."/>
            <person name="Cattoli G."/>
        </authorList>
    </citation>
    <scope>NUCLEOTIDE SEQUENCE [LARGE SCALE GENOMIC DNA]</scope>
    <source>
        <strain evidence="17 18">A7P-90m</strain>
    </source>
</reference>
<dbReference type="GO" id="GO:0032263">
    <property type="term" value="P:GMP salvage"/>
    <property type="evidence" value="ECO:0007669"/>
    <property type="project" value="TreeGrafter"/>
</dbReference>
<comment type="catalytic activity">
    <reaction evidence="14">
        <text>IMP + diphosphate = hypoxanthine + 5-phospho-alpha-D-ribose 1-diphosphate</text>
        <dbReference type="Rhea" id="RHEA:17973"/>
        <dbReference type="ChEBI" id="CHEBI:17368"/>
        <dbReference type="ChEBI" id="CHEBI:33019"/>
        <dbReference type="ChEBI" id="CHEBI:58017"/>
        <dbReference type="ChEBI" id="CHEBI:58053"/>
        <dbReference type="EC" id="2.4.2.8"/>
    </reaction>
    <physiologicalReaction direction="right-to-left" evidence="14">
        <dbReference type="Rhea" id="RHEA:17975"/>
    </physiologicalReaction>
</comment>
<proteinExistence type="inferred from homology"/>
<sequence length="181" mass="20191">MKRVTLHDKEFQVFIPHDEIQTIVKQVADEINGDFSALDEVVFLSVLNGSFMFTSDLVKNIDFSCEVSFVKLSSYQGTTTTGTVSELIGLSSSLKGKCVVVVEDIVDTGITLEKLYALISAHEPSRICVATFFFKPESYGKHIKIDYIGKSIPNDFVVGYGLDYDELGRNLKDVYKLVVEK</sequence>